<dbReference type="AlphaFoldDB" id="A0A4Q0YPB8"/>
<dbReference type="InterPro" id="IPR010987">
    <property type="entry name" value="Glutathione-S-Trfase_C-like"/>
</dbReference>
<feature type="domain" description="GST N-terminal" evidence="1">
    <location>
        <begin position="1"/>
        <end position="80"/>
    </location>
</feature>
<dbReference type="PROSITE" id="PS50404">
    <property type="entry name" value="GST_NTER"/>
    <property type="match status" value="1"/>
</dbReference>
<proteinExistence type="predicted"/>
<dbReference type="EMBL" id="PEIB01000015">
    <property type="protein sequence ID" value="RXJ72860.1"/>
    <property type="molecule type" value="Genomic_DNA"/>
</dbReference>
<feature type="domain" description="GST C-terminal" evidence="2">
    <location>
        <begin position="85"/>
        <end position="198"/>
    </location>
</feature>
<dbReference type="PROSITE" id="PS50405">
    <property type="entry name" value="GST_CTER"/>
    <property type="match status" value="1"/>
</dbReference>
<dbReference type="SUPFAM" id="SSF52833">
    <property type="entry name" value="Thioredoxin-like"/>
    <property type="match status" value="1"/>
</dbReference>
<protein>
    <submittedName>
        <fullName evidence="3">Glutathione S-transferase</fullName>
    </submittedName>
</protein>
<dbReference type="CDD" id="cd03206">
    <property type="entry name" value="GST_C_7"/>
    <property type="match status" value="1"/>
</dbReference>
<dbReference type="InterPro" id="IPR036282">
    <property type="entry name" value="Glutathione-S-Trfase_C_sf"/>
</dbReference>
<dbReference type="Pfam" id="PF00043">
    <property type="entry name" value="GST_C"/>
    <property type="match status" value="1"/>
</dbReference>
<dbReference type="Gene3D" id="1.20.1050.10">
    <property type="match status" value="1"/>
</dbReference>
<dbReference type="InterPro" id="IPR004046">
    <property type="entry name" value="GST_C"/>
</dbReference>
<dbReference type="RefSeq" id="WP_129122704.1">
    <property type="nucleotide sequence ID" value="NZ_PEIB01000015.1"/>
</dbReference>
<dbReference type="Gene3D" id="3.40.30.10">
    <property type="entry name" value="Glutaredoxin"/>
    <property type="match status" value="1"/>
</dbReference>
<dbReference type="InterPro" id="IPR040079">
    <property type="entry name" value="Glutathione_S-Trfase"/>
</dbReference>
<name>A0A4Q0YPB8_9GAMM</name>
<dbReference type="PANTHER" id="PTHR44051:SF2">
    <property type="entry name" value="HYPOTHETICAL GLUTATHIONE S-TRANSFERASE LIKE PROTEIN"/>
    <property type="match status" value="1"/>
</dbReference>
<keyword evidence="3" id="KW-0808">Transferase</keyword>
<accession>A0A4Q0YPB8</accession>
<sequence>MKLYDLELSGNCYKVRLFCALNNIPLDIVPVDYLAGEHKGSEYLAINPLGQLPSLDDNGLIIRDSQAILVYLAVKYDLINWWPHGAIGQALIMQWLSFSANEIARGPNDARLHDLFEVPLDVAEARDKARAVLDVTEATLQDSNWLVGDKVTLADIACFPYIALAHQGGVALDAYPKTRAWCERIKMLNGFITMPGIE</sequence>
<evidence type="ECO:0000259" key="2">
    <source>
        <dbReference type="PROSITE" id="PS50405"/>
    </source>
</evidence>
<dbReference type="CDD" id="cd03056">
    <property type="entry name" value="GST_N_4"/>
    <property type="match status" value="1"/>
</dbReference>
<evidence type="ECO:0000313" key="4">
    <source>
        <dbReference type="Proteomes" id="UP000290287"/>
    </source>
</evidence>
<dbReference type="OrthoDB" id="9797500at2"/>
<dbReference type="GO" id="GO:0016740">
    <property type="term" value="F:transferase activity"/>
    <property type="evidence" value="ECO:0007669"/>
    <property type="project" value="UniProtKB-KW"/>
</dbReference>
<dbReference type="Proteomes" id="UP000290287">
    <property type="component" value="Unassembled WGS sequence"/>
</dbReference>
<gene>
    <name evidence="3" type="ORF">CS022_13495</name>
</gene>
<dbReference type="InterPro" id="IPR004045">
    <property type="entry name" value="Glutathione_S-Trfase_N"/>
</dbReference>
<reference evidence="3 4" key="1">
    <citation type="submission" date="2017-10" db="EMBL/GenBank/DDBJ databases">
        <title>Nyctiphanis sp. nov., isolated from the stomach of the euphausiid Nyctiphanes simplex (Hansen, 1911) in the Gulf of California.</title>
        <authorList>
            <person name="Gomez-Gil B."/>
            <person name="Aguilar-Mendez M."/>
            <person name="Lopez-Cortes A."/>
            <person name="Gomez-Gutierrez J."/>
            <person name="Roque A."/>
            <person name="Lang E."/>
            <person name="Gonzalez-Castillo A."/>
        </authorList>
    </citation>
    <scope>NUCLEOTIDE SEQUENCE [LARGE SCALE GENOMIC DNA]</scope>
    <source>
        <strain evidence="3 4">CAIM 600</strain>
    </source>
</reference>
<dbReference type="SFLD" id="SFLDG00358">
    <property type="entry name" value="Main_(cytGST)"/>
    <property type="match status" value="1"/>
</dbReference>
<dbReference type="InterPro" id="IPR036249">
    <property type="entry name" value="Thioredoxin-like_sf"/>
</dbReference>
<dbReference type="SUPFAM" id="SSF47616">
    <property type="entry name" value="GST C-terminal domain-like"/>
    <property type="match status" value="1"/>
</dbReference>
<organism evidence="3 4">
    <name type="scientific">Veronia nyctiphanis</name>
    <dbReference type="NCBI Taxonomy" id="1278244"/>
    <lineage>
        <taxon>Bacteria</taxon>
        <taxon>Pseudomonadati</taxon>
        <taxon>Pseudomonadota</taxon>
        <taxon>Gammaproteobacteria</taxon>
        <taxon>Vibrionales</taxon>
        <taxon>Vibrionaceae</taxon>
        <taxon>Veronia</taxon>
    </lineage>
</organism>
<dbReference type="Pfam" id="PF13417">
    <property type="entry name" value="GST_N_3"/>
    <property type="match status" value="1"/>
</dbReference>
<dbReference type="SFLD" id="SFLDS00019">
    <property type="entry name" value="Glutathione_Transferase_(cytos"/>
    <property type="match status" value="1"/>
</dbReference>
<keyword evidence="4" id="KW-1185">Reference proteome</keyword>
<dbReference type="PANTHER" id="PTHR44051">
    <property type="entry name" value="GLUTATHIONE S-TRANSFERASE-RELATED"/>
    <property type="match status" value="1"/>
</dbReference>
<evidence type="ECO:0000313" key="3">
    <source>
        <dbReference type="EMBL" id="RXJ72860.1"/>
    </source>
</evidence>
<comment type="caution">
    <text evidence="3">The sequence shown here is derived from an EMBL/GenBank/DDBJ whole genome shotgun (WGS) entry which is preliminary data.</text>
</comment>
<evidence type="ECO:0000259" key="1">
    <source>
        <dbReference type="PROSITE" id="PS50404"/>
    </source>
</evidence>